<evidence type="ECO:0000256" key="5">
    <source>
        <dbReference type="SAM" id="MobiDB-lite"/>
    </source>
</evidence>
<dbReference type="SUPFAM" id="SSF56112">
    <property type="entry name" value="Protein kinase-like (PK-like)"/>
    <property type="match status" value="1"/>
</dbReference>
<dbReference type="PROSITE" id="PS50011">
    <property type="entry name" value="PROTEIN_KINASE_DOM"/>
    <property type="match status" value="1"/>
</dbReference>
<dbReference type="FunFam" id="1.10.510.10:FF:000571">
    <property type="entry name" value="Maternal embryonic leucine zipper kinase"/>
    <property type="match status" value="1"/>
</dbReference>
<dbReference type="Pfam" id="PF00498">
    <property type="entry name" value="FHA"/>
    <property type="match status" value="1"/>
</dbReference>
<evidence type="ECO:0000256" key="4">
    <source>
        <dbReference type="PROSITE-ProRule" id="PRU10141"/>
    </source>
</evidence>
<name>A0A6A7C2F2_9PEZI</name>
<evidence type="ECO:0000259" key="7">
    <source>
        <dbReference type="PROSITE" id="PS50011"/>
    </source>
</evidence>
<dbReference type="SMART" id="SM00240">
    <property type="entry name" value="FHA"/>
    <property type="match status" value="1"/>
</dbReference>
<dbReference type="AlphaFoldDB" id="A0A6A7C2F2"/>
<dbReference type="SUPFAM" id="SSF49879">
    <property type="entry name" value="SMAD/FHA domain"/>
    <property type="match status" value="1"/>
</dbReference>
<gene>
    <name evidence="8" type="ORF">K470DRAFT_263944</name>
</gene>
<comment type="similarity">
    <text evidence="1">Belongs to the protein kinase superfamily. CAMK Ser/Thr protein kinase family. CHEK2 subfamily.</text>
</comment>
<dbReference type="FunFam" id="3.30.200.20:FF:000042">
    <property type="entry name" value="Aurora kinase A"/>
    <property type="match status" value="1"/>
</dbReference>
<reference evidence="8" key="1">
    <citation type="journal article" date="2020" name="Stud. Mycol.">
        <title>101 Dothideomycetes genomes: a test case for predicting lifestyles and emergence of pathogens.</title>
        <authorList>
            <person name="Haridas S."/>
            <person name="Albert R."/>
            <person name="Binder M."/>
            <person name="Bloem J."/>
            <person name="Labutti K."/>
            <person name="Salamov A."/>
            <person name="Andreopoulos B."/>
            <person name="Baker S."/>
            <person name="Barry K."/>
            <person name="Bills G."/>
            <person name="Bluhm B."/>
            <person name="Cannon C."/>
            <person name="Castanera R."/>
            <person name="Culley D."/>
            <person name="Daum C."/>
            <person name="Ezra D."/>
            <person name="Gonzalez J."/>
            <person name="Henrissat B."/>
            <person name="Kuo A."/>
            <person name="Liang C."/>
            <person name="Lipzen A."/>
            <person name="Lutzoni F."/>
            <person name="Magnuson J."/>
            <person name="Mondo S."/>
            <person name="Nolan M."/>
            <person name="Ohm R."/>
            <person name="Pangilinan J."/>
            <person name="Park H.-J."/>
            <person name="Ramirez L."/>
            <person name="Alfaro M."/>
            <person name="Sun H."/>
            <person name="Tritt A."/>
            <person name="Yoshinaga Y."/>
            <person name="Zwiers L.-H."/>
            <person name="Turgeon B."/>
            <person name="Goodwin S."/>
            <person name="Spatafora J."/>
            <person name="Crous P."/>
            <person name="Grigoriev I."/>
        </authorList>
    </citation>
    <scope>NUCLEOTIDE SEQUENCE</scope>
    <source>
        <strain evidence="8">CBS 480.64</strain>
    </source>
</reference>
<keyword evidence="2 4" id="KW-0547">Nucleotide-binding</keyword>
<dbReference type="Gene3D" id="3.30.200.20">
    <property type="entry name" value="Phosphorylase Kinase, domain 1"/>
    <property type="match status" value="1"/>
</dbReference>
<dbReference type="EMBL" id="MU005975">
    <property type="protein sequence ID" value="KAF2861115.1"/>
    <property type="molecule type" value="Genomic_DNA"/>
</dbReference>
<organism evidence="8 9">
    <name type="scientific">Piedraia hortae CBS 480.64</name>
    <dbReference type="NCBI Taxonomy" id="1314780"/>
    <lineage>
        <taxon>Eukaryota</taxon>
        <taxon>Fungi</taxon>
        <taxon>Dikarya</taxon>
        <taxon>Ascomycota</taxon>
        <taxon>Pezizomycotina</taxon>
        <taxon>Dothideomycetes</taxon>
        <taxon>Dothideomycetidae</taxon>
        <taxon>Capnodiales</taxon>
        <taxon>Piedraiaceae</taxon>
        <taxon>Piedraia</taxon>
    </lineage>
</organism>
<accession>A0A6A7C2F2</accession>
<evidence type="ECO:0000259" key="6">
    <source>
        <dbReference type="PROSITE" id="PS50006"/>
    </source>
</evidence>
<dbReference type="PROSITE" id="PS00108">
    <property type="entry name" value="PROTEIN_KINASE_ST"/>
    <property type="match status" value="1"/>
</dbReference>
<feature type="domain" description="Protein kinase" evidence="7">
    <location>
        <begin position="203"/>
        <end position="470"/>
    </location>
</feature>
<feature type="region of interest" description="Disordered" evidence="5">
    <location>
        <begin position="523"/>
        <end position="571"/>
    </location>
</feature>
<evidence type="ECO:0000313" key="9">
    <source>
        <dbReference type="Proteomes" id="UP000799421"/>
    </source>
</evidence>
<dbReference type="PROSITE" id="PS50006">
    <property type="entry name" value="FHA_DOMAIN"/>
    <property type="match status" value="1"/>
</dbReference>
<keyword evidence="8" id="KW-0418">Kinase</keyword>
<dbReference type="Proteomes" id="UP000799421">
    <property type="component" value="Unassembled WGS sequence"/>
</dbReference>
<feature type="compositionally biased region" description="Polar residues" evidence="5">
    <location>
        <begin position="561"/>
        <end position="571"/>
    </location>
</feature>
<protein>
    <submittedName>
        <fullName evidence="8">Pkinase-domain-containing protein</fullName>
    </submittedName>
</protein>
<keyword evidence="8" id="KW-0808">Transferase</keyword>
<dbReference type="CDD" id="cd05117">
    <property type="entry name" value="STKc_CAMK"/>
    <property type="match status" value="1"/>
</dbReference>
<feature type="binding site" evidence="4">
    <location>
        <position position="232"/>
    </location>
    <ligand>
        <name>ATP</name>
        <dbReference type="ChEBI" id="CHEBI:30616"/>
    </ligand>
</feature>
<dbReference type="Pfam" id="PF00069">
    <property type="entry name" value="Pkinase"/>
    <property type="match status" value="1"/>
</dbReference>
<dbReference type="InterPro" id="IPR000719">
    <property type="entry name" value="Prot_kinase_dom"/>
</dbReference>
<dbReference type="OrthoDB" id="407410at2759"/>
<dbReference type="Gene3D" id="2.60.200.20">
    <property type="match status" value="1"/>
</dbReference>
<dbReference type="GO" id="GO:0004672">
    <property type="term" value="F:protein kinase activity"/>
    <property type="evidence" value="ECO:0007669"/>
    <property type="project" value="InterPro"/>
</dbReference>
<evidence type="ECO:0000313" key="8">
    <source>
        <dbReference type="EMBL" id="KAF2861115.1"/>
    </source>
</evidence>
<feature type="domain" description="FHA" evidence="6">
    <location>
        <begin position="112"/>
        <end position="164"/>
    </location>
</feature>
<dbReference type="Gene3D" id="1.10.510.10">
    <property type="entry name" value="Transferase(Phosphotransferase) domain 1"/>
    <property type="match status" value="1"/>
</dbReference>
<keyword evidence="9" id="KW-1185">Reference proteome</keyword>
<evidence type="ECO:0000256" key="3">
    <source>
        <dbReference type="ARBA" id="ARBA00022840"/>
    </source>
</evidence>
<keyword evidence="3 4" id="KW-0067">ATP-binding</keyword>
<dbReference type="InterPro" id="IPR017441">
    <property type="entry name" value="Protein_kinase_ATP_BS"/>
</dbReference>
<dbReference type="InterPro" id="IPR011009">
    <property type="entry name" value="Kinase-like_dom_sf"/>
</dbReference>
<dbReference type="PANTHER" id="PTHR24347">
    <property type="entry name" value="SERINE/THREONINE-PROTEIN KINASE"/>
    <property type="match status" value="1"/>
</dbReference>
<dbReference type="SMART" id="SM00220">
    <property type="entry name" value="S_TKc"/>
    <property type="match status" value="1"/>
</dbReference>
<dbReference type="PROSITE" id="PS00107">
    <property type="entry name" value="PROTEIN_KINASE_ATP"/>
    <property type="match status" value="1"/>
</dbReference>
<evidence type="ECO:0000256" key="2">
    <source>
        <dbReference type="ARBA" id="ARBA00022741"/>
    </source>
</evidence>
<dbReference type="InterPro" id="IPR008271">
    <property type="entry name" value="Ser/Thr_kinase_AS"/>
</dbReference>
<dbReference type="GO" id="GO:0005524">
    <property type="term" value="F:ATP binding"/>
    <property type="evidence" value="ECO:0007669"/>
    <property type="project" value="UniProtKB-UniRule"/>
</dbReference>
<sequence length="571" mass="63540">MDNAELVSVKTTEHSSAVDDTQAFTQQPSVPAGLAYEVEDEEEEGVWGYLVPIFGTSDVLVMRHRSSCPVPASSTGTDQLTGTERVTRGKWRQLEADYEEKKAASDAPASGYLIGRHPECDGIINVPTVSNRHCIIFPESRLGRSTAVMEDLSGNGTYINDALVGRNKRRTLADGDEISILNVVRFAFRYPRNRKRDKFSDSYDMGGQIGKGHFATVFRCVQKTSGDVYAVKVFYLKKEHSSGKSIRENLAQEIAVLRGLSHPNIMCISETFEDEDRVCLILDLAECDLFKHISKGESRRLSEAETRIIFVQLFQGVKYLHERNIVHRDIKPENILLMDPKPTVKLADFGLAKIIGEDAFTTSLCGTAAYTAPEVLRDPQNRRYTKAVDVWSLGVVLYICVCGFPPFSDQLRSAKRPYRLIEQISLGCYDYPSPYWDGIGFAVRDLINHMLEVSVEKRLTVEGCLTHPWLANRPELIELEDYLSQSQGRLVQMQEDFPPTREKTLDPESTTLAQGGSFVDSLSRLGFPQPGRAGGQEDAIAGSSFPAENQLEGVGVGFQEETPSANTPPTH</sequence>
<dbReference type="InterPro" id="IPR008984">
    <property type="entry name" value="SMAD_FHA_dom_sf"/>
</dbReference>
<evidence type="ECO:0000256" key="1">
    <source>
        <dbReference type="ARBA" id="ARBA00005575"/>
    </source>
</evidence>
<proteinExistence type="inferred from homology"/>
<dbReference type="InterPro" id="IPR000253">
    <property type="entry name" value="FHA_dom"/>
</dbReference>